<dbReference type="PANTHER" id="PTHR10134">
    <property type="entry name" value="CYTOCHROME B-C1 COMPLEX SUBUNIT RIESKE, MITOCHONDRIAL"/>
    <property type="match status" value="1"/>
</dbReference>
<dbReference type="AlphaFoldDB" id="A0A6J6F1L2"/>
<keyword evidence="9" id="KW-0560">Oxidoreductase</keyword>
<protein>
    <recommendedName>
        <fullName evidence="14">Rieske iron-sulfur protein</fullName>
    </recommendedName>
</protein>
<evidence type="ECO:0000256" key="15">
    <source>
        <dbReference type="SAM" id="MobiDB-lite"/>
    </source>
</evidence>
<dbReference type="InterPro" id="IPR036922">
    <property type="entry name" value="Rieske_2Fe-2S_sf"/>
</dbReference>
<comment type="subcellular location">
    <subcellularLocation>
        <location evidence="1">Cell membrane</location>
        <topology evidence="1">Multi-pass membrane protein</topology>
    </subcellularLocation>
</comment>
<evidence type="ECO:0000256" key="5">
    <source>
        <dbReference type="ARBA" id="ARBA00022692"/>
    </source>
</evidence>
<dbReference type="Gene3D" id="2.102.10.10">
    <property type="entry name" value="Rieske [2Fe-2S] iron-sulphur domain"/>
    <property type="match status" value="1"/>
</dbReference>
<keyword evidence="8 16" id="KW-1133">Transmembrane helix</keyword>
<dbReference type="SUPFAM" id="SSF50022">
    <property type="entry name" value="ISP domain"/>
    <property type="match status" value="1"/>
</dbReference>
<keyword evidence="2" id="KW-0813">Transport</keyword>
<dbReference type="InterPro" id="IPR045603">
    <property type="entry name" value="QcrA_N"/>
</dbReference>
<dbReference type="EMBL" id="CAEZTU010000048">
    <property type="protein sequence ID" value="CAB4580824.1"/>
    <property type="molecule type" value="Genomic_DNA"/>
</dbReference>
<keyword evidence="13" id="KW-1015">Disulfide bond</keyword>
<sequence>MTNNFDINNTFDPDKENQAPKVSKEVATKLPTPAKGVDHYLRRTDTDPRAAKRAERQVAALFGSSSLFTLIFLVSFVAIPRELKISVPFIGITGAQNLVLGVSFGLAILLIGIGAIHWAKKLMPDVEMVQERKEMKPADDVQEEALDAFRVGATESGVGSRKLIRRTLLGALAMFPLPFVVMLRDLGPAPKGELSKTVWKEDLHIVTDITYAKIRPEDIPVGNLISAMPENILEIQEEDHNLNERGKAAILLVRMRPEDIKSQQGPDWDYQGILAFSKICTHAGCPIALYEQRSHHLLCPCHQSTFDLADSGEPIFGPGARRLPQLAITVDAEGYLVARQGFQEPVGPSFWERGA</sequence>
<dbReference type="Pfam" id="PF19297">
    <property type="entry name" value="QcrA_N"/>
    <property type="match status" value="1"/>
</dbReference>
<name>A0A6J6F1L2_9ZZZZ</name>
<dbReference type="PROSITE" id="PS51296">
    <property type="entry name" value="RIESKE"/>
    <property type="match status" value="1"/>
</dbReference>
<organism evidence="18">
    <name type="scientific">freshwater metagenome</name>
    <dbReference type="NCBI Taxonomy" id="449393"/>
    <lineage>
        <taxon>unclassified sequences</taxon>
        <taxon>metagenomes</taxon>
        <taxon>ecological metagenomes</taxon>
    </lineage>
</organism>
<feature type="compositionally biased region" description="Basic and acidic residues" evidence="15">
    <location>
        <begin position="12"/>
        <end position="26"/>
    </location>
</feature>
<dbReference type="InterPro" id="IPR014349">
    <property type="entry name" value="Rieske_Fe-S_prot"/>
</dbReference>
<keyword evidence="4" id="KW-0249">Electron transport</keyword>
<evidence type="ECO:0000256" key="7">
    <source>
        <dbReference type="ARBA" id="ARBA00022723"/>
    </source>
</evidence>
<feature type="region of interest" description="Disordered" evidence="15">
    <location>
        <begin position="1"/>
        <end position="26"/>
    </location>
</feature>
<evidence type="ECO:0000256" key="14">
    <source>
        <dbReference type="ARBA" id="ARBA00032409"/>
    </source>
</evidence>
<dbReference type="CDD" id="cd03467">
    <property type="entry name" value="Rieske"/>
    <property type="match status" value="1"/>
</dbReference>
<feature type="transmembrane region" description="Helical" evidence="16">
    <location>
        <begin position="99"/>
        <end position="119"/>
    </location>
</feature>
<proteinExistence type="predicted"/>
<evidence type="ECO:0000256" key="6">
    <source>
        <dbReference type="ARBA" id="ARBA00022714"/>
    </source>
</evidence>
<evidence type="ECO:0000256" key="9">
    <source>
        <dbReference type="ARBA" id="ARBA00023002"/>
    </source>
</evidence>
<keyword evidence="12 16" id="KW-0472">Membrane</keyword>
<keyword evidence="11" id="KW-0411">Iron-sulfur</keyword>
<evidence type="ECO:0000256" key="16">
    <source>
        <dbReference type="SAM" id="Phobius"/>
    </source>
</evidence>
<dbReference type="Pfam" id="PF00355">
    <property type="entry name" value="Rieske"/>
    <property type="match status" value="1"/>
</dbReference>
<accession>A0A6J6F1L2</accession>
<keyword evidence="10" id="KW-0408">Iron</keyword>
<dbReference type="InterPro" id="IPR017941">
    <property type="entry name" value="Rieske_2Fe-2S"/>
</dbReference>
<evidence type="ECO:0000256" key="1">
    <source>
        <dbReference type="ARBA" id="ARBA00004651"/>
    </source>
</evidence>
<evidence type="ECO:0000256" key="11">
    <source>
        <dbReference type="ARBA" id="ARBA00023014"/>
    </source>
</evidence>
<evidence type="ECO:0000256" key="12">
    <source>
        <dbReference type="ARBA" id="ARBA00023136"/>
    </source>
</evidence>
<evidence type="ECO:0000256" key="8">
    <source>
        <dbReference type="ARBA" id="ARBA00022989"/>
    </source>
</evidence>
<keyword evidence="4" id="KW-0679">Respiratory chain</keyword>
<dbReference type="GO" id="GO:0051537">
    <property type="term" value="F:2 iron, 2 sulfur cluster binding"/>
    <property type="evidence" value="ECO:0007669"/>
    <property type="project" value="UniProtKB-KW"/>
</dbReference>
<evidence type="ECO:0000256" key="2">
    <source>
        <dbReference type="ARBA" id="ARBA00022448"/>
    </source>
</evidence>
<keyword evidence="7" id="KW-0479">Metal-binding</keyword>
<evidence type="ECO:0000256" key="13">
    <source>
        <dbReference type="ARBA" id="ARBA00023157"/>
    </source>
</evidence>
<feature type="domain" description="Rieske" evidence="17">
    <location>
        <begin position="273"/>
        <end position="337"/>
    </location>
</feature>
<evidence type="ECO:0000259" key="17">
    <source>
        <dbReference type="PROSITE" id="PS51296"/>
    </source>
</evidence>
<dbReference type="GO" id="GO:0005886">
    <property type="term" value="C:plasma membrane"/>
    <property type="evidence" value="ECO:0007669"/>
    <property type="project" value="UniProtKB-SubCell"/>
</dbReference>
<keyword evidence="5 16" id="KW-0812">Transmembrane</keyword>
<evidence type="ECO:0000256" key="3">
    <source>
        <dbReference type="ARBA" id="ARBA00022475"/>
    </source>
</evidence>
<evidence type="ECO:0000256" key="10">
    <source>
        <dbReference type="ARBA" id="ARBA00023004"/>
    </source>
</evidence>
<feature type="transmembrane region" description="Helical" evidence="16">
    <location>
        <begin position="58"/>
        <end position="79"/>
    </location>
</feature>
<keyword evidence="3" id="KW-1003">Cell membrane</keyword>
<evidence type="ECO:0000313" key="18">
    <source>
        <dbReference type="EMBL" id="CAB4580824.1"/>
    </source>
</evidence>
<feature type="compositionally biased region" description="Polar residues" evidence="15">
    <location>
        <begin position="1"/>
        <end position="11"/>
    </location>
</feature>
<dbReference type="GO" id="GO:0016491">
    <property type="term" value="F:oxidoreductase activity"/>
    <property type="evidence" value="ECO:0007669"/>
    <property type="project" value="UniProtKB-KW"/>
</dbReference>
<keyword evidence="6" id="KW-0001">2Fe-2S</keyword>
<dbReference type="GO" id="GO:0046872">
    <property type="term" value="F:metal ion binding"/>
    <property type="evidence" value="ECO:0007669"/>
    <property type="project" value="UniProtKB-KW"/>
</dbReference>
<evidence type="ECO:0000256" key="4">
    <source>
        <dbReference type="ARBA" id="ARBA00022660"/>
    </source>
</evidence>
<gene>
    <name evidence="18" type="ORF">UFOPK1740_00920</name>
</gene>
<reference evidence="18" key="1">
    <citation type="submission" date="2020-05" db="EMBL/GenBank/DDBJ databases">
        <authorList>
            <person name="Chiriac C."/>
            <person name="Salcher M."/>
            <person name="Ghai R."/>
            <person name="Kavagutti S V."/>
        </authorList>
    </citation>
    <scope>NUCLEOTIDE SEQUENCE</scope>
</reference>